<keyword evidence="5" id="KW-1185">Reference proteome</keyword>
<gene>
    <name evidence="4" type="ORF">AX774_g196</name>
</gene>
<evidence type="ECO:0000256" key="1">
    <source>
        <dbReference type="PROSITE-ProRule" id="PRU00023"/>
    </source>
</evidence>
<dbReference type="OrthoDB" id="426293at2759"/>
<dbReference type="SUPFAM" id="SSF48403">
    <property type="entry name" value="Ankyrin repeat"/>
    <property type="match status" value="1"/>
</dbReference>
<feature type="repeat" description="ANK" evidence="1">
    <location>
        <begin position="70"/>
        <end position="102"/>
    </location>
</feature>
<dbReference type="Pfam" id="PF12796">
    <property type="entry name" value="Ank_2"/>
    <property type="match status" value="1"/>
</dbReference>
<feature type="compositionally biased region" description="Polar residues" evidence="2">
    <location>
        <begin position="523"/>
        <end position="534"/>
    </location>
</feature>
<feature type="domain" description="Dilute" evidence="3">
    <location>
        <begin position="348"/>
        <end position="725"/>
    </location>
</feature>
<dbReference type="InterPro" id="IPR002710">
    <property type="entry name" value="Dilute_dom"/>
</dbReference>
<evidence type="ECO:0000313" key="4">
    <source>
        <dbReference type="EMBL" id="OMH86304.1"/>
    </source>
</evidence>
<dbReference type="SMART" id="SM00248">
    <property type="entry name" value="ANK"/>
    <property type="match status" value="2"/>
</dbReference>
<feature type="repeat" description="ANK" evidence="1">
    <location>
        <begin position="103"/>
        <end position="135"/>
    </location>
</feature>
<name>A0A1R1PZD3_ZANCU</name>
<organism evidence="4 5">
    <name type="scientific">Zancudomyces culisetae</name>
    <name type="common">Gut fungus</name>
    <name type="synonym">Smittium culisetae</name>
    <dbReference type="NCBI Taxonomy" id="1213189"/>
    <lineage>
        <taxon>Eukaryota</taxon>
        <taxon>Fungi</taxon>
        <taxon>Fungi incertae sedis</taxon>
        <taxon>Zoopagomycota</taxon>
        <taxon>Kickxellomycotina</taxon>
        <taxon>Harpellomycetes</taxon>
        <taxon>Harpellales</taxon>
        <taxon>Legeriomycetaceae</taxon>
        <taxon>Zancudomyces</taxon>
    </lineage>
</organism>
<dbReference type="Pfam" id="PF01843">
    <property type="entry name" value="DIL"/>
    <property type="match status" value="1"/>
</dbReference>
<feature type="region of interest" description="Disordered" evidence="2">
    <location>
        <begin position="896"/>
        <end position="915"/>
    </location>
</feature>
<reference evidence="5" key="1">
    <citation type="submission" date="2017-01" db="EMBL/GenBank/DDBJ databases">
        <authorList>
            <person name="Wang Y."/>
            <person name="White M."/>
            <person name="Kvist S."/>
            <person name="Moncalvo J.-M."/>
        </authorList>
    </citation>
    <scope>NUCLEOTIDE SEQUENCE [LARGE SCALE GENOMIC DNA]</scope>
    <source>
        <strain evidence="5">COL-18-3</strain>
    </source>
</reference>
<dbReference type="GO" id="GO:0051020">
    <property type="term" value="F:GTPase binding"/>
    <property type="evidence" value="ECO:0007669"/>
    <property type="project" value="TreeGrafter"/>
</dbReference>
<comment type="caution">
    <text evidence="4">The sequence shown here is derived from an EMBL/GenBank/DDBJ whole genome shotgun (WGS) entry which is preliminary data.</text>
</comment>
<proteinExistence type="predicted"/>
<dbReference type="Proteomes" id="UP000188320">
    <property type="component" value="Unassembled WGS sequence"/>
</dbReference>
<dbReference type="PANTHER" id="PTHR16027:SF6">
    <property type="entry name" value="DILUTE DOMAIN-CONTAINING PROTEIN"/>
    <property type="match status" value="1"/>
</dbReference>
<evidence type="ECO:0000259" key="3">
    <source>
        <dbReference type="PROSITE" id="PS51126"/>
    </source>
</evidence>
<dbReference type="PROSITE" id="PS51126">
    <property type="entry name" value="DILUTE"/>
    <property type="match status" value="1"/>
</dbReference>
<evidence type="ECO:0000313" key="5">
    <source>
        <dbReference type="Proteomes" id="UP000188320"/>
    </source>
</evidence>
<dbReference type="Gene3D" id="1.25.40.20">
    <property type="entry name" value="Ankyrin repeat-containing domain"/>
    <property type="match status" value="1"/>
</dbReference>
<dbReference type="InterPro" id="IPR036770">
    <property type="entry name" value="Ankyrin_rpt-contain_sf"/>
</dbReference>
<feature type="compositionally biased region" description="Polar residues" evidence="2">
    <location>
        <begin position="494"/>
        <end position="511"/>
    </location>
</feature>
<evidence type="ECO:0000256" key="2">
    <source>
        <dbReference type="SAM" id="MobiDB-lite"/>
    </source>
</evidence>
<dbReference type="SMART" id="SM01132">
    <property type="entry name" value="DIL"/>
    <property type="match status" value="1"/>
</dbReference>
<keyword evidence="1" id="KW-0040">ANK repeat</keyword>
<feature type="region of interest" description="Disordered" evidence="2">
    <location>
        <begin position="464"/>
        <end position="560"/>
    </location>
</feature>
<dbReference type="PROSITE" id="PS50297">
    <property type="entry name" value="ANK_REP_REGION"/>
    <property type="match status" value="2"/>
</dbReference>
<dbReference type="PANTHER" id="PTHR16027">
    <property type="entry name" value="DILUTE DOMAIN-CONTAINING PROTEIN YPR089W"/>
    <property type="match status" value="1"/>
</dbReference>
<dbReference type="InterPro" id="IPR002110">
    <property type="entry name" value="Ankyrin_rpt"/>
</dbReference>
<accession>A0A1R1PZD3</accession>
<dbReference type="PROSITE" id="PS50088">
    <property type="entry name" value="ANK_REPEAT"/>
    <property type="match status" value="2"/>
</dbReference>
<dbReference type="EMBL" id="LSSK01000009">
    <property type="protein sequence ID" value="OMH86304.1"/>
    <property type="molecule type" value="Genomic_DNA"/>
</dbReference>
<protein>
    <submittedName>
        <fullName evidence="4">Ankyrin repeat and SAM domain-containing protein 6</fullName>
    </submittedName>
</protein>
<dbReference type="InterPro" id="IPR052072">
    <property type="entry name" value="Vascular_dev_regulator"/>
</dbReference>
<feature type="region of interest" description="Disordered" evidence="2">
    <location>
        <begin position="845"/>
        <end position="868"/>
    </location>
</feature>
<dbReference type="AlphaFoldDB" id="A0A1R1PZD3"/>
<feature type="compositionally biased region" description="Polar residues" evidence="2">
    <location>
        <begin position="476"/>
        <end position="487"/>
    </location>
</feature>
<sequence length="1205" mass="134859">MEDILEPFSNYHDDDNEVLSDPSLTIAQKKEKLNEIYREAALAGDIDKLKQMYENWSAAGWLDVNQRDESGNTALIHAVFFEMMDVVITLVHQGADPNLQDSKGWSPLMWATMKNNQKIVEFLLENGAISSVKSKQGYTALDMVAVHKKKPIVVASNQVEATKGATLGNTSERSENNSFSSLDITNSKLGALLDGWAKDNGNSAGPTITGVVDLLEKHGATRSGIKRQSLRLETNIGFVNENTDIVVETEGQNFKREEKSLEENRNDEGECELRLKRFEWDQMLPDQMYVIQSSSIEEFLETTISHFNPSDWTCNNPQNKLLSANVIFLALRFIAGIGSTDFGESFLFSITLSLKEKIDKSSRKATDLAYWISNIQLLKYYICRDSFLSNIRDEGMNKLQECIKEAYTSLLANAKCVLGEILDEAVLDHLSVPELLEGVKYEQSSLLRGKMSFFSRRNSSRLSINTNTKPLRRSKTVTGKNTRTRLSSAEHGKNSITTPRESPRNSNSGNRFSFIWRSPVPSTPTVTEGNTFPRSATFYGDLRDSTESTNSPHDAKKALSQEKIRKNEVLSPNDIIKVIEEFAEIQLAAEVPSEIISAFVTETLQYLGAEMFNRVLTTCEFCCRSKAMQIRMNLNTIQDWARRKKAKYHVEVDSLSSFKCLFELLQFLQVITGIQDCDSLRDTAESFEYLNVLQIKLILENYNYEVEEPRIHAEFVEYLCSQVVQLTSLQNSRKKALLVGYTGPLPLSPSLAEESSSDKTTIGRRMGTLSYIHPSSGNYLSDDTSKFENSEKDMTALHRSLSFARINRGGNQNKNSQKRYSIIGLFSKASSSSSNITGLSSEEHTAVSSVSRSPLSPDHTKNAEKTSWSEVSKSAYSQNFISSFTYKQAPSNTSTLTAQKSRLAPGQRNFSDEFSSTTGFNDSTIISPDGHQFDDVCSLVPCISELGSEVKNRANRAQVQPRSVPLPAKRNGIFVPSDPQFLHEINYYSDLFELIDSDKLANPVPIVKLSSYLEFWESKIPPMNDNSNPAGQEIPLFELNLPIIIQFAKKPLRLSDISFNSYNCGPSRSISLDRSSHLKDIIESNASPNNRPSDMALHDYCSTSISDDPAVTKRCNHDSLNTLVDASFDHCLDHPNLDFVSKSNRNLVINSSSTMSNSTLNILSHLHSESHMSSEFRSVLNSNIELFPYISASFLEFLSVKSASN</sequence>